<organism evidence="2 3">
    <name type="scientific">Fontibacter flavus</name>
    <dbReference type="NCBI Taxonomy" id="654838"/>
    <lineage>
        <taxon>Bacteria</taxon>
        <taxon>Pseudomonadati</taxon>
        <taxon>Bacteroidota</taxon>
        <taxon>Cytophagia</taxon>
        <taxon>Cytophagales</taxon>
        <taxon>Cyclobacteriaceae</taxon>
        <taxon>Fontibacter</taxon>
    </lineage>
</organism>
<dbReference type="Proteomes" id="UP001589797">
    <property type="component" value="Unassembled WGS sequence"/>
</dbReference>
<dbReference type="PANTHER" id="PTHR33360">
    <property type="entry name" value="TRANSPOSASE FOR INSERTION SEQUENCE ELEMENT IS200"/>
    <property type="match status" value="1"/>
</dbReference>
<evidence type="ECO:0000313" key="2">
    <source>
        <dbReference type="EMBL" id="MFC0264715.1"/>
    </source>
</evidence>
<dbReference type="EMBL" id="JBHLWI010000083">
    <property type="protein sequence ID" value="MFC0264715.1"/>
    <property type="molecule type" value="Genomic_DNA"/>
</dbReference>
<dbReference type="NCBIfam" id="NF033573">
    <property type="entry name" value="transpos_IS200"/>
    <property type="match status" value="1"/>
</dbReference>
<protein>
    <submittedName>
        <fullName evidence="2">IS200/IS605 family transposase</fullName>
    </submittedName>
</protein>
<keyword evidence="3" id="KW-1185">Reference proteome</keyword>
<reference evidence="2 3" key="1">
    <citation type="submission" date="2024-09" db="EMBL/GenBank/DDBJ databases">
        <authorList>
            <person name="Sun Q."/>
            <person name="Mori K."/>
        </authorList>
    </citation>
    <scope>NUCLEOTIDE SEQUENCE [LARGE SCALE GENOMIC DNA]</scope>
    <source>
        <strain evidence="2 3">CCM 7650</strain>
    </source>
</reference>
<sequence length="153" mass="17972">MANTYSCLVVQTVFAVKYRNALIQNPWKEELFSVIGNLINETECQSLIVNGVSDHVHCLFGLKPKHSLSNVMQSVKAKSSKWLNESNYLQSRFEWQDGFGAFSYSNGQINKVYHYIKNQEAHHRKTAFLDEYEMMLKKYRIDYDDKYLFKLPE</sequence>
<dbReference type="SMART" id="SM01321">
    <property type="entry name" value="Y1_Tnp"/>
    <property type="match status" value="1"/>
</dbReference>
<evidence type="ECO:0000313" key="3">
    <source>
        <dbReference type="Proteomes" id="UP001589797"/>
    </source>
</evidence>
<dbReference type="InterPro" id="IPR002686">
    <property type="entry name" value="Transposase_17"/>
</dbReference>
<evidence type="ECO:0000259" key="1">
    <source>
        <dbReference type="SMART" id="SM01321"/>
    </source>
</evidence>
<dbReference type="SUPFAM" id="SSF143422">
    <property type="entry name" value="Transposase IS200-like"/>
    <property type="match status" value="1"/>
</dbReference>
<comment type="caution">
    <text evidence="2">The sequence shown here is derived from an EMBL/GenBank/DDBJ whole genome shotgun (WGS) entry which is preliminary data.</text>
</comment>
<dbReference type="PANTHER" id="PTHR33360:SF2">
    <property type="entry name" value="TRANSPOSASE FOR INSERTION SEQUENCE ELEMENT IS200"/>
    <property type="match status" value="1"/>
</dbReference>
<dbReference type="RefSeq" id="WP_382389293.1">
    <property type="nucleotide sequence ID" value="NZ_JBHLWI010000083.1"/>
</dbReference>
<dbReference type="InterPro" id="IPR036515">
    <property type="entry name" value="Transposase_17_sf"/>
</dbReference>
<proteinExistence type="predicted"/>
<dbReference type="Pfam" id="PF01797">
    <property type="entry name" value="Y1_Tnp"/>
    <property type="match status" value="1"/>
</dbReference>
<dbReference type="Gene3D" id="3.30.70.1290">
    <property type="entry name" value="Transposase IS200-like"/>
    <property type="match status" value="1"/>
</dbReference>
<gene>
    <name evidence="2" type="primary">tnpA</name>
    <name evidence="2" type="ORF">ACFFIP_18655</name>
</gene>
<feature type="domain" description="Transposase IS200-like" evidence="1">
    <location>
        <begin position="5"/>
        <end position="119"/>
    </location>
</feature>
<accession>A0ABV6FXU9</accession>
<name>A0ABV6FXU9_9BACT</name>